<gene>
    <name evidence="3" type="ORF">DI525_08485</name>
</gene>
<keyword evidence="2" id="KW-0732">Signal</keyword>
<dbReference type="Proteomes" id="UP000249432">
    <property type="component" value="Unassembled WGS sequence"/>
</dbReference>
<dbReference type="EMBL" id="QFRA01000025">
    <property type="protein sequence ID" value="PZR03931.1"/>
    <property type="molecule type" value="Genomic_DNA"/>
</dbReference>
<name>A0A2W5V1T2_9CORY</name>
<evidence type="ECO:0000256" key="2">
    <source>
        <dbReference type="SAM" id="SignalP"/>
    </source>
</evidence>
<reference evidence="3 4" key="1">
    <citation type="submission" date="2017-08" db="EMBL/GenBank/DDBJ databases">
        <title>Infants hospitalized years apart are colonized by the same room-sourced microbial strains.</title>
        <authorList>
            <person name="Brooks B."/>
            <person name="Olm M.R."/>
            <person name="Firek B.A."/>
            <person name="Baker R."/>
            <person name="Thomas B.C."/>
            <person name="Morowitz M.J."/>
            <person name="Banfield J.F."/>
        </authorList>
    </citation>
    <scope>NUCLEOTIDE SEQUENCE [LARGE SCALE GENOMIC DNA]</scope>
    <source>
        <strain evidence="3">S2_003_000_R1_3</strain>
    </source>
</reference>
<comment type="caution">
    <text evidence="3">The sequence shown here is derived from an EMBL/GenBank/DDBJ whole genome shotgun (WGS) entry which is preliminary data.</text>
</comment>
<evidence type="ECO:0000313" key="4">
    <source>
        <dbReference type="Proteomes" id="UP000249432"/>
    </source>
</evidence>
<evidence type="ECO:0000256" key="1">
    <source>
        <dbReference type="SAM" id="MobiDB-lite"/>
    </source>
</evidence>
<evidence type="ECO:0008006" key="5">
    <source>
        <dbReference type="Google" id="ProtNLM"/>
    </source>
</evidence>
<accession>A0A2W5V1T2</accession>
<evidence type="ECO:0000313" key="3">
    <source>
        <dbReference type="EMBL" id="PZR03931.1"/>
    </source>
</evidence>
<proteinExistence type="predicted"/>
<dbReference type="AlphaFoldDB" id="A0A2W5V1T2"/>
<feature type="region of interest" description="Disordered" evidence="1">
    <location>
        <begin position="25"/>
        <end position="53"/>
    </location>
</feature>
<feature type="compositionally biased region" description="Polar residues" evidence="1">
    <location>
        <begin position="25"/>
        <end position="51"/>
    </location>
</feature>
<protein>
    <recommendedName>
        <fullName evidence="5">Secreted protein</fullName>
    </recommendedName>
</protein>
<feature type="region of interest" description="Disordered" evidence="1">
    <location>
        <begin position="164"/>
        <end position="187"/>
    </location>
</feature>
<dbReference type="RefSeq" id="WP_303735293.1">
    <property type="nucleotide sequence ID" value="NZ_CAKZHK010000003.1"/>
</dbReference>
<sequence>MRITPSHAIWSVAVATSLTLGVSPLASASESSNPQGQPATSVTQTSDTSNPNHEKLISEAKEKVLSKDKDGKYVFDREKSQKNIGGDDTDKIQARIQGFKKFSKCVSTDSAKVKEDLDKGLLGQVAKIVFGDVIGVGKTGVDLVEAAAGLVYSLIDCGIQQAHDNKAAAQSDKDSSSKKDDSHKMKL</sequence>
<feature type="signal peptide" evidence="2">
    <location>
        <begin position="1"/>
        <end position="28"/>
    </location>
</feature>
<feature type="chain" id="PRO_5016119398" description="Secreted protein" evidence="2">
    <location>
        <begin position="29"/>
        <end position="187"/>
    </location>
</feature>
<organism evidence="3 4">
    <name type="scientific">Corynebacterium kroppenstedtii</name>
    <dbReference type="NCBI Taxonomy" id="161879"/>
    <lineage>
        <taxon>Bacteria</taxon>
        <taxon>Bacillati</taxon>
        <taxon>Actinomycetota</taxon>
        <taxon>Actinomycetes</taxon>
        <taxon>Mycobacteriales</taxon>
        <taxon>Corynebacteriaceae</taxon>
        <taxon>Corynebacterium</taxon>
    </lineage>
</organism>